<dbReference type="GO" id="GO:0003677">
    <property type="term" value="F:DNA binding"/>
    <property type="evidence" value="ECO:0007669"/>
    <property type="project" value="InterPro"/>
</dbReference>
<evidence type="ECO:0000313" key="2">
    <source>
        <dbReference type="EMBL" id="SFT89289.1"/>
    </source>
</evidence>
<dbReference type="SUPFAM" id="SSF46894">
    <property type="entry name" value="C-terminal effector domain of the bipartite response regulators"/>
    <property type="match status" value="1"/>
</dbReference>
<dbReference type="SMART" id="SM00421">
    <property type="entry name" value="HTH_LUXR"/>
    <property type="match status" value="1"/>
</dbReference>
<feature type="domain" description="HTH luxR-type" evidence="1">
    <location>
        <begin position="176"/>
        <end position="241"/>
    </location>
</feature>
<dbReference type="OrthoDB" id="1199646at2"/>
<dbReference type="GO" id="GO:0006355">
    <property type="term" value="P:regulation of DNA-templated transcription"/>
    <property type="evidence" value="ECO:0007669"/>
    <property type="project" value="InterPro"/>
</dbReference>
<dbReference type="Gene3D" id="1.10.10.10">
    <property type="entry name" value="Winged helix-like DNA-binding domain superfamily/Winged helix DNA-binding domain"/>
    <property type="match status" value="1"/>
</dbReference>
<dbReference type="InterPro" id="IPR036388">
    <property type="entry name" value="WH-like_DNA-bd_sf"/>
</dbReference>
<dbReference type="STRING" id="477690.SAMN05216474_2987"/>
<dbReference type="Pfam" id="PF00196">
    <property type="entry name" value="GerE"/>
    <property type="match status" value="1"/>
</dbReference>
<dbReference type="AlphaFoldDB" id="A0A1I7BQ60"/>
<dbReference type="InterPro" id="IPR016032">
    <property type="entry name" value="Sig_transdc_resp-reg_C-effctor"/>
</dbReference>
<organism evidence="2 3">
    <name type="scientific">Lishizhenia tianjinensis</name>
    <dbReference type="NCBI Taxonomy" id="477690"/>
    <lineage>
        <taxon>Bacteria</taxon>
        <taxon>Pseudomonadati</taxon>
        <taxon>Bacteroidota</taxon>
        <taxon>Flavobacteriia</taxon>
        <taxon>Flavobacteriales</taxon>
        <taxon>Crocinitomicaceae</taxon>
        <taxon>Lishizhenia</taxon>
    </lineage>
</organism>
<sequence length="247" mass="29086">MTTAKDFHKTVFTKEYFVLPDEEKLYYGKLLKRKEEEALFVYNLRDKRMVYDDGWLDLLGLRKGEVNMLYLLDCIDPNFKDFVIAVTDNSLFYLSENRPNILDYSFTIEFKLIHQLSGEGLPIRATIFSFESDEEGYLTAILGRFELDRTISFNNFTKYTVYSPDKLRYIEGIDNKLFESHHITYKELEVLQLISKGLAIKQVADELEVSNSAVEKRIYTLYKRFDVKSHAHLISFCYNNLILPLEK</sequence>
<dbReference type="PROSITE" id="PS50043">
    <property type="entry name" value="HTH_LUXR_2"/>
    <property type="match status" value="1"/>
</dbReference>
<reference evidence="2 3" key="1">
    <citation type="submission" date="2016-10" db="EMBL/GenBank/DDBJ databases">
        <authorList>
            <person name="de Groot N.N."/>
        </authorList>
    </citation>
    <scope>NUCLEOTIDE SEQUENCE [LARGE SCALE GENOMIC DNA]</scope>
    <source>
        <strain evidence="2 3">CGMCC 1.7005</strain>
    </source>
</reference>
<name>A0A1I7BQ60_9FLAO</name>
<dbReference type="InterPro" id="IPR000792">
    <property type="entry name" value="Tscrpt_reg_LuxR_C"/>
</dbReference>
<evidence type="ECO:0000313" key="3">
    <source>
        <dbReference type="Proteomes" id="UP000236454"/>
    </source>
</evidence>
<evidence type="ECO:0000259" key="1">
    <source>
        <dbReference type="PROSITE" id="PS50043"/>
    </source>
</evidence>
<protein>
    <submittedName>
        <fullName evidence="2">Regulatory protein, luxR family</fullName>
    </submittedName>
</protein>
<dbReference type="RefSeq" id="WP_090252685.1">
    <property type="nucleotide sequence ID" value="NZ_FPAS01000006.1"/>
</dbReference>
<dbReference type="EMBL" id="FPAS01000006">
    <property type="protein sequence ID" value="SFT89289.1"/>
    <property type="molecule type" value="Genomic_DNA"/>
</dbReference>
<accession>A0A1I7BQ60</accession>
<dbReference type="Proteomes" id="UP000236454">
    <property type="component" value="Unassembled WGS sequence"/>
</dbReference>
<proteinExistence type="predicted"/>
<keyword evidence="3" id="KW-1185">Reference proteome</keyword>
<gene>
    <name evidence="2" type="ORF">SAMN05216474_2987</name>
</gene>